<dbReference type="KEGG" id="nwr:E3U44_19005"/>
<dbReference type="AlphaFoldDB" id="A0A4P7BT82"/>
<evidence type="ECO:0000313" key="2">
    <source>
        <dbReference type="EMBL" id="QBQ56353.1"/>
    </source>
</evidence>
<dbReference type="PROSITE" id="PS51257">
    <property type="entry name" value="PROKAR_LIPOPROTEIN"/>
    <property type="match status" value="1"/>
</dbReference>
<dbReference type="KEGG" id="nwr:E3U44_00045"/>
<name>A0A4P7BT82_9GAMM</name>
<dbReference type="OrthoDB" id="6647798at2"/>
<protein>
    <submittedName>
        <fullName evidence="1">Metal ABC transporter ATP-binding protein</fullName>
    </submittedName>
</protein>
<keyword evidence="1" id="KW-0067">ATP-binding</keyword>
<dbReference type="EMBL" id="CP038033">
    <property type="protein sequence ID" value="QBQ53073.1"/>
    <property type="molecule type" value="Genomic_DNA"/>
</dbReference>
<keyword evidence="1" id="KW-0547">Nucleotide-binding</keyword>
<reference evidence="1 4" key="1">
    <citation type="submission" date="2019-03" db="EMBL/GenBank/DDBJ databases">
        <title>The genome sequence of Nitrosococcus wardiae strain D1FHST reveals the archetypal metabolic capacity of ammonia-oxidizing Gammaproteobacteria.</title>
        <authorList>
            <person name="Wang L."/>
            <person name="Lim C.K."/>
            <person name="Hanson T.E."/>
            <person name="Dang H."/>
            <person name="Klotz M.G."/>
        </authorList>
    </citation>
    <scope>NUCLEOTIDE SEQUENCE [LARGE SCALE GENOMIC DNA]</scope>
    <source>
        <strain evidence="1 4">D1FHS</strain>
    </source>
</reference>
<dbReference type="Proteomes" id="UP000294325">
    <property type="component" value="Chromosome"/>
</dbReference>
<organism evidence="1 4">
    <name type="scientific">Nitrosococcus wardiae</name>
    <dbReference type="NCBI Taxonomy" id="1814290"/>
    <lineage>
        <taxon>Bacteria</taxon>
        <taxon>Pseudomonadati</taxon>
        <taxon>Pseudomonadota</taxon>
        <taxon>Gammaproteobacteria</taxon>
        <taxon>Chromatiales</taxon>
        <taxon>Chromatiaceae</taxon>
        <taxon>Nitrosococcus</taxon>
    </lineage>
</organism>
<dbReference type="EMBL" id="CP038033">
    <property type="protein sequence ID" value="QBQ56371.1"/>
    <property type="molecule type" value="Genomic_DNA"/>
</dbReference>
<gene>
    <name evidence="1" type="ORF">E3U44_00045</name>
    <name evidence="2" type="ORF">E3U44_19005</name>
    <name evidence="3" type="ORF">E3U44_19095</name>
</gene>
<dbReference type="RefSeq" id="WP_134356091.1">
    <property type="nucleotide sequence ID" value="NZ_CP038033.1"/>
</dbReference>
<dbReference type="GO" id="GO:0005524">
    <property type="term" value="F:ATP binding"/>
    <property type="evidence" value="ECO:0007669"/>
    <property type="project" value="UniProtKB-KW"/>
</dbReference>
<dbReference type="KEGG" id="nwr:E3U44_19095"/>
<evidence type="ECO:0000313" key="1">
    <source>
        <dbReference type="EMBL" id="QBQ53073.1"/>
    </source>
</evidence>
<keyword evidence="4" id="KW-1185">Reference proteome</keyword>
<accession>A0A4P7BT82</accession>
<sequence>MKKVLLGSALAVMIVGCASSPDKIQTSYVSPMQYKNYDCDQIAGELGRISHRANELHGNLKKTADNDKAQMALGMVVFWPALFFLEGGDGPEAAEYGRLKGERDALEKAAIQKKCDAFITPKPAIPIKEAADGNKQQVSGVEE</sequence>
<dbReference type="EMBL" id="CP038033">
    <property type="protein sequence ID" value="QBQ56353.1"/>
    <property type="molecule type" value="Genomic_DNA"/>
</dbReference>
<evidence type="ECO:0000313" key="4">
    <source>
        <dbReference type="Proteomes" id="UP000294325"/>
    </source>
</evidence>
<evidence type="ECO:0000313" key="3">
    <source>
        <dbReference type="EMBL" id="QBQ56371.1"/>
    </source>
</evidence>
<proteinExistence type="predicted"/>